<evidence type="ECO:0000256" key="1">
    <source>
        <dbReference type="SAM" id="MobiDB-lite"/>
    </source>
</evidence>
<organism evidence="2 3">
    <name type="scientific">Collinsella stercoris DSM 13279</name>
    <dbReference type="NCBI Taxonomy" id="445975"/>
    <lineage>
        <taxon>Bacteria</taxon>
        <taxon>Bacillati</taxon>
        <taxon>Actinomycetota</taxon>
        <taxon>Coriobacteriia</taxon>
        <taxon>Coriobacteriales</taxon>
        <taxon>Coriobacteriaceae</taxon>
        <taxon>Collinsella</taxon>
    </lineage>
</organism>
<evidence type="ECO:0000313" key="3">
    <source>
        <dbReference type="Proteomes" id="UP000003560"/>
    </source>
</evidence>
<dbReference type="EMBL" id="ABXJ01000149">
    <property type="protein sequence ID" value="EEA89310.1"/>
    <property type="molecule type" value="Genomic_DNA"/>
</dbReference>
<accession>B6GEF9</accession>
<protein>
    <submittedName>
        <fullName evidence="2">Uncharacterized protein</fullName>
    </submittedName>
</protein>
<dbReference type="STRING" id="445975.COLSTE_02504"/>
<sequence>MSAINLSNFTQIQHKRKYVRGDGNKKTRVSDVLGPPCDPTARFPDSKSLPSVYPTGGHIPKSGSSRIS</sequence>
<dbReference type="Proteomes" id="UP000003560">
    <property type="component" value="Unassembled WGS sequence"/>
</dbReference>
<reference evidence="2 3" key="1">
    <citation type="submission" date="2008-10" db="EMBL/GenBank/DDBJ databases">
        <title>Draft genome sequence of Collinsella stercoris (DSM 13279).</title>
        <authorList>
            <person name="Sudarsanam P."/>
            <person name="Ley R."/>
            <person name="Guruge J."/>
            <person name="Turnbaugh P.J."/>
            <person name="Mahowald M."/>
            <person name="Liep D."/>
            <person name="Gordon J."/>
        </authorList>
    </citation>
    <scope>NUCLEOTIDE SEQUENCE [LARGE SCALE GENOMIC DNA]</scope>
    <source>
        <strain evidence="2 3">DSM 13279</strain>
    </source>
</reference>
<proteinExistence type="predicted"/>
<reference evidence="2 3" key="2">
    <citation type="submission" date="2008-10" db="EMBL/GenBank/DDBJ databases">
        <authorList>
            <person name="Fulton L."/>
            <person name="Clifton S."/>
            <person name="Fulton B."/>
            <person name="Xu J."/>
            <person name="Minx P."/>
            <person name="Pepin K.H."/>
            <person name="Johnson M."/>
            <person name="Thiruvilangam P."/>
            <person name="Bhonagiri V."/>
            <person name="Nash W.E."/>
            <person name="Mardis E.R."/>
            <person name="Wilson R.K."/>
        </authorList>
    </citation>
    <scope>NUCLEOTIDE SEQUENCE [LARGE SCALE GENOMIC DNA]</scope>
    <source>
        <strain evidence="2 3">DSM 13279</strain>
    </source>
</reference>
<dbReference type="HOGENOM" id="CLU_2786720_0_0_11"/>
<dbReference type="AlphaFoldDB" id="B6GEF9"/>
<name>B6GEF9_9ACTN</name>
<keyword evidence="3" id="KW-1185">Reference proteome</keyword>
<feature type="region of interest" description="Disordered" evidence="1">
    <location>
        <begin position="17"/>
        <end position="68"/>
    </location>
</feature>
<evidence type="ECO:0000313" key="2">
    <source>
        <dbReference type="EMBL" id="EEA89310.1"/>
    </source>
</evidence>
<gene>
    <name evidence="2" type="ORF">COLSTE_02504</name>
</gene>
<feature type="compositionally biased region" description="Basic and acidic residues" evidence="1">
    <location>
        <begin position="19"/>
        <end position="29"/>
    </location>
</feature>
<comment type="caution">
    <text evidence="2">The sequence shown here is derived from an EMBL/GenBank/DDBJ whole genome shotgun (WGS) entry which is preliminary data.</text>
</comment>